<accession>A0A2S3U9A0</accession>
<sequence>MLKMVAFDFDGTLAPTIPMVIKAFRSSVAPYVEHELTTQAIVHTFGLNEIGMVKSVAGPRWRKR</sequence>
<dbReference type="AlphaFoldDB" id="A0A2S3U9A0"/>
<keyword evidence="1" id="KW-0378">Hydrolase</keyword>
<name>A0A2S3U9A0_LACPN</name>
<dbReference type="EC" id="3.1.3.18" evidence="1"/>
<dbReference type="EMBL" id="NKCZ01000057">
    <property type="protein sequence ID" value="POD88890.1"/>
    <property type="molecule type" value="Genomic_DNA"/>
</dbReference>
<evidence type="ECO:0000313" key="2">
    <source>
        <dbReference type="Proteomes" id="UP000236990"/>
    </source>
</evidence>
<dbReference type="SUPFAM" id="SSF56784">
    <property type="entry name" value="HAD-like"/>
    <property type="match status" value="1"/>
</dbReference>
<dbReference type="Pfam" id="PF13419">
    <property type="entry name" value="HAD_2"/>
    <property type="match status" value="1"/>
</dbReference>
<comment type="caution">
    <text evidence="1">The sequence shown here is derived from an EMBL/GenBank/DDBJ whole genome shotgun (WGS) entry which is preliminary data.</text>
</comment>
<organism evidence="1 2">
    <name type="scientific">Lactiplantibacillus plantarum subsp. plantarum</name>
    <dbReference type="NCBI Taxonomy" id="337330"/>
    <lineage>
        <taxon>Bacteria</taxon>
        <taxon>Bacillati</taxon>
        <taxon>Bacillota</taxon>
        <taxon>Bacilli</taxon>
        <taxon>Lactobacillales</taxon>
        <taxon>Lactobacillaceae</taxon>
        <taxon>Lactiplantibacillus</taxon>
    </lineage>
</organism>
<dbReference type="InterPro" id="IPR041492">
    <property type="entry name" value="HAD_2"/>
</dbReference>
<dbReference type="InterPro" id="IPR036412">
    <property type="entry name" value="HAD-like_sf"/>
</dbReference>
<reference evidence="1 2" key="1">
    <citation type="submission" date="2017-06" db="EMBL/GenBank/DDBJ databases">
        <title>Genome sequence of Lactobacillus plantarum subsp. plantarum strain SRCM101258.</title>
        <authorList>
            <person name="Cho S.H."/>
        </authorList>
    </citation>
    <scope>NUCLEOTIDE SEQUENCE [LARGE SCALE GENOMIC DNA]</scope>
    <source>
        <strain evidence="1 2">SRCM101258</strain>
    </source>
</reference>
<dbReference type="GO" id="GO:0008967">
    <property type="term" value="F:phosphoglycolate phosphatase activity"/>
    <property type="evidence" value="ECO:0007669"/>
    <property type="project" value="UniProtKB-EC"/>
</dbReference>
<proteinExistence type="predicted"/>
<gene>
    <name evidence="1" type="ORF">S101258_00394</name>
</gene>
<protein>
    <submittedName>
        <fullName evidence="1">Phosphoglycolate phosphatase</fullName>
        <ecNumber evidence="1">3.1.3.18</ecNumber>
    </submittedName>
</protein>
<evidence type="ECO:0000313" key="1">
    <source>
        <dbReference type="EMBL" id="POD88890.1"/>
    </source>
</evidence>
<dbReference type="Proteomes" id="UP000236990">
    <property type="component" value="Unassembled WGS sequence"/>
</dbReference>